<sequence>MPSAMSKPNIPLEPLVEILSFHNRHKLALFSRMSRFLNQVIQQNFRPKPYMIWQKPGLELCVKLCARKKLRVQLIHKKRRLSYVYDTRTWRNVNDFPSGQDIFYSLDAMRFYLPLFLRIALVRIYISNDMFSTKNIEDLTSLAHVWDGQVMNIEPLYFDKDDPDKNQEARCLILDRILSSPNLIRCRRLIITNPSGILLHSQNHSTLYNLLILQLNAFVYTKNAAEFLLNFILNKVSYPESETLLIVNFDSDVCLGRMPPIQDSDFDLVDQIRKDFTTSVTLNRFCLILNYRYRSYDDFHKISLPLCEFRMENSATNEVLQFVQTRYCERIVIHACF</sequence>
<organism evidence="1 2">
    <name type="scientific">Ditylenchus destructor</name>
    <dbReference type="NCBI Taxonomy" id="166010"/>
    <lineage>
        <taxon>Eukaryota</taxon>
        <taxon>Metazoa</taxon>
        <taxon>Ecdysozoa</taxon>
        <taxon>Nematoda</taxon>
        <taxon>Chromadorea</taxon>
        <taxon>Rhabditida</taxon>
        <taxon>Tylenchina</taxon>
        <taxon>Tylenchomorpha</taxon>
        <taxon>Sphaerularioidea</taxon>
        <taxon>Anguinidae</taxon>
        <taxon>Anguininae</taxon>
        <taxon>Ditylenchus</taxon>
    </lineage>
</organism>
<proteinExistence type="predicted"/>
<name>A0AAD4MI34_9BILA</name>
<evidence type="ECO:0000313" key="2">
    <source>
        <dbReference type="Proteomes" id="UP001201812"/>
    </source>
</evidence>
<reference evidence="1" key="1">
    <citation type="submission" date="2022-01" db="EMBL/GenBank/DDBJ databases">
        <title>Genome Sequence Resource for Two Populations of Ditylenchus destructor, the Migratory Endoparasitic Phytonematode.</title>
        <authorList>
            <person name="Zhang H."/>
            <person name="Lin R."/>
            <person name="Xie B."/>
        </authorList>
    </citation>
    <scope>NUCLEOTIDE SEQUENCE</scope>
    <source>
        <strain evidence="1">BazhouSP</strain>
    </source>
</reference>
<gene>
    <name evidence="1" type="ORF">DdX_19368</name>
</gene>
<keyword evidence="2" id="KW-1185">Reference proteome</keyword>
<dbReference type="AlphaFoldDB" id="A0AAD4MI34"/>
<comment type="caution">
    <text evidence="1">The sequence shown here is derived from an EMBL/GenBank/DDBJ whole genome shotgun (WGS) entry which is preliminary data.</text>
</comment>
<accession>A0AAD4MI34</accession>
<dbReference type="Proteomes" id="UP001201812">
    <property type="component" value="Unassembled WGS sequence"/>
</dbReference>
<dbReference type="EMBL" id="JAKKPZ010000369">
    <property type="protein sequence ID" value="KAI1695832.1"/>
    <property type="molecule type" value="Genomic_DNA"/>
</dbReference>
<evidence type="ECO:0000313" key="1">
    <source>
        <dbReference type="EMBL" id="KAI1695832.1"/>
    </source>
</evidence>
<protein>
    <submittedName>
        <fullName evidence="1">Uncharacterized protein</fullName>
    </submittedName>
</protein>